<dbReference type="SUPFAM" id="SSF103473">
    <property type="entry name" value="MFS general substrate transporter"/>
    <property type="match status" value="1"/>
</dbReference>
<dbReference type="EMBL" id="JAAAMJ010000009">
    <property type="protein sequence ID" value="NDV87620.1"/>
    <property type="molecule type" value="Genomic_DNA"/>
</dbReference>
<feature type="transmembrane region" description="Helical" evidence="4">
    <location>
        <begin position="171"/>
        <end position="191"/>
    </location>
</feature>
<feature type="transmembrane region" description="Helical" evidence="4">
    <location>
        <begin position="285"/>
        <end position="304"/>
    </location>
</feature>
<dbReference type="Proteomes" id="UP000476332">
    <property type="component" value="Unassembled WGS sequence"/>
</dbReference>
<comment type="caution">
    <text evidence="6">The sequence shown here is derived from an EMBL/GenBank/DDBJ whole genome shotgun (WGS) entry which is preliminary data.</text>
</comment>
<sequence length="408" mass="44509">MNSYGRFLASNTRWLAGGFLLTFFSAFGQTFFIALSNGEIRHEFGLSHGDFGGIYMLSTLLSAMTLPFLGRLLDRYSVAAVATGTMLMLAVAIVMFGLVWSLPTLVFAIYMLRLFGQGMMSQTALTATGRWFAANRGRAISITTIGFRVGEGCFPFLFVLVAGYFGWRGAWFAAAVAVLVALPLIVALVWVERDPQSEPISRAQAEMRNWTRGEVLRDWRFYVISLGVFAPPFIGTTIFFHQIYLTELKGWPLHLFASGFAVMSVTTIAFTLAAGWLVDRYSAVRLLPAFLLPLALSCFAIAWLTPEWSIFVFMGLLGVSFGFSGTIEGAMWPELYGTKHLGAIRSMVVAAMVLATAMGPGITGMLIDGGIDLPVQFAAMGGYSLVAALAMWLVARKIRQPITAPAPV</sequence>
<evidence type="ECO:0000259" key="5">
    <source>
        <dbReference type="PROSITE" id="PS50850"/>
    </source>
</evidence>
<feature type="transmembrane region" description="Helical" evidence="4">
    <location>
        <begin position="76"/>
        <end position="102"/>
    </location>
</feature>
<dbReference type="PANTHER" id="PTHR11360:SF308">
    <property type="entry name" value="BLL3089 PROTEIN"/>
    <property type="match status" value="1"/>
</dbReference>
<dbReference type="AlphaFoldDB" id="A0A6L9MJG7"/>
<organism evidence="6 7">
    <name type="scientific">Aurantimonas aggregata</name>
    <dbReference type="NCBI Taxonomy" id="2047720"/>
    <lineage>
        <taxon>Bacteria</taxon>
        <taxon>Pseudomonadati</taxon>
        <taxon>Pseudomonadota</taxon>
        <taxon>Alphaproteobacteria</taxon>
        <taxon>Hyphomicrobiales</taxon>
        <taxon>Aurantimonadaceae</taxon>
        <taxon>Aurantimonas</taxon>
    </lineage>
</organism>
<evidence type="ECO:0000256" key="3">
    <source>
        <dbReference type="ARBA" id="ARBA00023136"/>
    </source>
</evidence>
<proteinExistence type="predicted"/>
<evidence type="ECO:0000313" key="7">
    <source>
        <dbReference type="Proteomes" id="UP000476332"/>
    </source>
</evidence>
<evidence type="ECO:0000313" key="6">
    <source>
        <dbReference type="EMBL" id="NDV87620.1"/>
    </source>
</evidence>
<reference evidence="6 7" key="1">
    <citation type="submission" date="2020-01" db="EMBL/GenBank/DDBJ databases">
        <title>Genomes of bacteria type strains.</title>
        <authorList>
            <person name="Chen J."/>
            <person name="Zhu S."/>
            <person name="Chen J."/>
        </authorList>
    </citation>
    <scope>NUCLEOTIDE SEQUENCE [LARGE SCALE GENOMIC DNA]</scope>
    <source>
        <strain evidence="6 7">KCTC 52919</strain>
    </source>
</reference>
<feature type="transmembrane region" description="Helical" evidence="4">
    <location>
        <begin position="145"/>
        <end position="165"/>
    </location>
</feature>
<evidence type="ECO:0000256" key="2">
    <source>
        <dbReference type="ARBA" id="ARBA00022989"/>
    </source>
</evidence>
<accession>A0A6L9MJG7</accession>
<feature type="transmembrane region" description="Helical" evidence="4">
    <location>
        <begin position="221"/>
        <end position="244"/>
    </location>
</feature>
<dbReference type="PROSITE" id="PS50850">
    <property type="entry name" value="MFS"/>
    <property type="match status" value="1"/>
</dbReference>
<name>A0A6L9MJG7_9HYPH</name>
<dbReference type="InterPro" id="IPR050327">
    <property type="entry name" value="Proton-linked_MCT"/>
</dbReference>
<evidence type="ECO:0000256" key="4">
    <source>
        <dbReference type="SAM" id="Phobius"/>
    </source>
</evidence>
<feature type="domain" description="Major facilitator superfamily (MFS) profile" evidence="5">
    <location>
        <begin position="14"/>
        <end position="399"/>
    </location>
</feature>
<gene>
    <name evidence="6" type="ORF">GTW51_13010</name>
</gene>
<keyword evidence="7" id="KW-1185">Reference proteome</keyword>
<feature type="transmembrane region" description="Helical" evidence="4">
    <location>
        <begin position="373"/>
        <end position="395"/>
    </location>
</feature>
<feature type="transmembrane region" description="Helical" evidence="4">
    <location>
        <begin position="344"/>
        <end position="367"/>
    </location>
</feature>
<protein>
    <submittedName>
        <fullName evidence="6">MFS transporter</fullName>
    </submittedName>
</protein>
<dbReference type="RefSeq" id="WP_163044368.1">
    <property type="nucleotide sequence ID" value="NZ_JAAAMJ010000009.1"/>
</dbReference>
<dbReference type="PANTHER" id="PTHR11360">
    <property type="entry name" value="MONOCARBOXYLATE TRANSPORTER"/>
    <property type="match status" value="1"/>
</dbReference>
<feature type="transmembrane region" description="Helical" evidence="4">
    <location>
        <begin position="256"/>
        <end position="278"/>
    </location>
</feature>
<evidence type="ECO:0000256" key="1">
    <source>
        <dbReference type="ARBA" id="ARBA00022692"/>
    </source>
</evidence>
<dbReference type="InterPro" id="IPR036259">
    <property type="entry name" value="MFS_trans_sf"/>
</dbReference>
<keyword evidence="1 4" id="KW-0812">Transmembrane</keyword>
<feature type="transmembrane region" description="Helical" evidence="4">
    <location>
        <begin position="310"/>
        <end position="332"/>
    </location>
</feature>
<dbReference type="Gene3D" id="1.20.1250.20">
    <property type="entry name" value="MFS general substrate transporter like domains"/>
    <property type="match status" value="2"/>
</dbReference>
<dbReference type="InterPro" id="IPR020846">
    <property type="entry name" value="MFS_dom"/>
</dbReference>
<feature type="transmembrane region" description="Helical" evidence="4">
    <location>
        <begin position="114"/>
        <end position="133"/>
    </location>
</feature>
<dbReference type="InterPro" id="IPR011701">
    <property type="entry name" value="MFS"/>
</dbReference>
<dbReference type="Pfam" id="PF07690">
    <property type="entry name" value="MFS_1"/>
    <property type="match status" value="1"/>
</dbReference>
<feature type="transmembrane region" description="Helical" evidence="4">
    <location>
        <begin position="52"/>
        <end position="69"/>
    </location>
</feature>
<keyword evidence="2 4" id="KW-1133">Transmembrane helix</keyword>
<dbReference type="GO" id="GO:0022857">
    <property type="term" value="F:transmembrane transporter activity"/>
    <property type="evidence" value="ECO:0007669"/>
    <property type="project" value="InterPro"/>
</dbReference>
<keyword evidence="3 4" id="KW-0472">Membrane</keyword>